<reference evidence="3 4" key="1">
    <citation type="submission" date="2017-06" db="EMBL/GenBank/DDBJ databases">
        <title>A platform for efficient transgenesis in Macrostomum lignano, a flatworm model organism for stem cell research.</title>
        <authorList>
            <person name="Berezikov E."/>
        </authorList>
    </citation>
    <scope>NUCLEOTIDE SEQUENCE [LARGE SCALE GENOMIC DNA]</scope>
    <source>
        <strain evidence="3">DV1</strain>
        <tissue evidence="3">Whole organism</tissue>
    </source>
</reference>
<keyword evidence="4" id="KW-1185">Reference proteome</keyword>
<gene>
    <name evidence="3" type="ORF">BOX15_Mlig007391g1</name>
</gene>
<dbReference type="InterPro" id="IPR003697">
    <property type="entry name" value="Maf-like"/>
</dbReference>
<protein>
    <recommendedName>
        <fullName evidence="5">Maf-like protein</fullName>
    </recommendedName>
</protein>
<proteinExistence type="inferred from homology"/>
<dbReference type="InterPro" id="IPR029001">
    <property type="entry name" value="ITPase-like_fam"/>
</dbReference>
<dbReference type="PANTHER" id="PTHR43213">
    <property type="entry name" value="BIFUNCTIONAL DTTP/UTP PYROPHOSPHATASE/METHYLTRANSFERASE PROTEIN-RELATED"/>
    <property type="match status" value="1"/>
</dbReference>
<dbReference type="GO" id="GO:0047429">
    <property type="term" value="F:nucleoside triphosphate diphosphatase activity"/>
    <property type="evidence" value="ECO:0007669"/>
    <property type="project" value="InterPro"/>
</dbReference>
<dbReference type="NCBIfam" id="TIGR00172">
    <property type="entry name" value="maf"/>
    <property type="match status" value="1"/>
</dbReference>
<dbReference type="Gene3D" id="3.90.950.10">
    <property type="match status" value="1"/>
</dbReference>
<dbReference type="STRING" id="282301.A0A267G117"/>
<evidence type="ECO:0000313" key="4">
    <source>
        <dbReference type="Proteomes" id="UP000215902"/>
    </source>
</evidence>
<evidence type="ECO:0008006" key="5">
    <source>
        <dbReference type="Google" id="ProtNLM"/>
    </source>
</evidence>
<dbReference type="PANTHER" id="PTHR43213:SF5">
    <property type="entry name" value="BIFUNCTIONAL DTTP_UTP PYROPHOSPHATASE_METHYLTRANSFERASE PROTEIN-RELATED"/>
    <property type="match status" value="1"/>
</dbReference>
<accession>A0A267G117</accession>
<evidence type="ECO:0000256" key="2">
    <source>
        <dbReference type="ARBA" id="ARBA00022801"/>
    </source>
</evidence>
<comment type="caution">
    <text evidence="3">The sequence shown here is derived from an EMBL/GenBank/DDBJ whole genome shotgun (WGS) entry which is preliminary data.</text>
</comment>
<dbReference type="OrthoDB" id="10267058at2759"/>
<dbReference type="AlphaFoldDB" id="A0A267G117"/>
<evidence type="ECO:0000256" key="1">
    <source>
        <dbReference type="ARBA" id="ARBA00001968"/>
    </source>
</evidence>
<dbReference type="PIRSF" id="PIRSF006305">
    <property type="entry name" value="Maf"/>
    <property type="match status" value="1"/>
</dbReference>
<dbReference type="Proteomes" id="UP000215902">
    <property type="component" value="Unassembled WGS sequence"/>
</dbReference>
<comment type="cofactor">
    <cofactor evidence="1">
        <name>a divalent metal cation</name>
        <dbReference type="ChEBI" id="CHEBI:60240"/>
    </cofactor>
</comment>
<evidence type="ECO:0000313" key="3">
    <source>
        <dbReference type="EMBL" id="PAA79768.1"/>
    </source>
</evidence>
<dbReference type="SUPFAM" id="SSF52972">
    <property type="entry name" value="ITPase-like"/>
    <property type="match status" value="1"/>
</dbReference>
<feature type="non-terminal residue" evidence="3">
    <location>
        <position position="1"/>
    </location>
</feature>
<dbReference type="HAMAP" id="MF_00528">
    <property type="entry name" value="Maf"/>
    <property type="match status" value="1"/>
</dbReference>
<keyword evidence="2" id="KW-0378">Hydrolase</keyword>
<organism evidence="3 4">
    <name type="scientific">Macrostomum lignano</name>
    <dbReference type="NCBI Taxonomy" id="282301"/>
    <lineage>
        <taxon>Eukaryota</taxon>
        <taxon>Metazoa</taxon>
        <taxon>Spiralia</taxon>
        <taxon>Lophotrochozoa</taxon>
        <taxon>Platyhelminthes</taxon>
        <taxon>Rhabditophora</taxon>
        <taxon>Macrostomorpha</taxon>
        <taxon>Macrostomida</taxon>
        <taxon>Macrostomidae</taxon>
        <taxon>Macrostomum</taxon>
    </lineage>
</organism>
<name>A0A267G117_9PLAT</name>
<dbReference type="EMBL" id="NIVC01000617">
    <property type="protein sequence ID" value="PAA79768.1"/>
    <property type="molecule type" value="Genomic_DNA"/>
</dbReference>
<dbReference type="CDD" id="cd00555">
    <property type="entry name" value="Maf"/>
    <property type="match status" value="1"/>
</dbReference>
<sequence>GMLIRALPVLSKLRIVLGSQSPRRRELLERAGLSGFAVVSSQVDESVEPGALPRDAVLQIARRKCRALANSDNPAIVEAQLILCADTVVVIDNGRRIVSKPEQPDVAKQMLQELSGQEHQVLTAVCVAYRRCSADAFAFDEFVESTSVVFGQLDDMIIDWYVSTGEPLDKAGGYGIQGLGCSLVESIQGDYYNVMGLPVHRLGCYLDRICRDTFV</sequence>
<dbReference type="Pfam" id="PF02545">
    <property type="entry name" value="Maf"/>
    <property type="match status" value="1"/>
</dbReference>